<evidence type="ECO:0000259" key="2">
    <source>
        <dbReference type="PROSITE" id="PS51820"/>
    </source>
</evidence>
<reference evidence="3 4" key="1">
    <citation type="submission" date="2020-11" db="EMBL/GenBank/DDBJ databases">
        <title>Kefir isolates.</title>
        <authorList>
            <person name="Marcisauskas S."/>
            <person name="Kim Y."/>
            <person name="Blasche S."/>
        </authorList>
    </citation>
    <scope>NUCLEOTIDE SEQUENCE [LARGE SCALE GENOMIC DNA]</scope>
    <source>
        <strain evidence="3 4">OG2</strain>
    </source>
</reference>
<evidence type="ECO:0000313" key="3">
    <source>
        <dbReference type="EMBL" id="KAG0663421.1"/>
    </source>
</evidence>
<keyword evidence="4" id="KW-1185">Reference proteome</keyword>
<comment type="caution">
    <text evidence="3">The sequence shown here is derived from an EMBL/GenBank/DDBJ whole genome shotgun (WGS) entry which is preliminary data.</text>
</comment>
<dbReference type="InterPro" id="IPR018871">
    <property type="entry name" value="GLEYA_adhesin_domain"/>
</dbReference>
<name>A0A9P7B713_MAUEX</name>
<gene>
    <name evidence="3" type="ORF">C6P45_000868</name>
</gene>
<dbReference type="Pfam" id="PF10528">
    <property type="entry name" value="GLEYA"/>
    <property type="match status" value="1"/>
</dbReference>
<feature type="chain" id="PRO_5040217920" description="PA14 domain-containing protein" evidence="1">
    <location>
        <begin position="22"/>
        <end position="226"/>
    </location>
</feature>
<proteinExistence type="predicted"/>
<dbReference type="AlphaFoldDB" id="A0A9P7B713"/>
<dbReference type="Proteomes" id="UP000750334">
    <property type="component" value="Unassembled WGS sequence"/>
</dbReference>
<dbReference type="PROSITE" id="PS51820">
    <property type="entry name" value="PA14"/>
    <property type="match status" value="1"/>
</dbReference>
<feature type="signal peptide" evidence="1">
    <location>
        <begin position="1"/>
        <end position="21"/>
    </location>
</feature>
<dbReference type="EMBL" id="PUHR01000132">
    <property type="protein sequence ID" value="KAG0663421.1"/>
    <property type="molecule type" value="Genomic_DNA"/>
</dbReference>
<feature type="domain" description="PA14" evidence="2">
    <location>
        <begin position="56"/>
        <end position="219"/>
    </location>
</feature>
<protein>
    <recommendedName>
        <fullName evidence="2">PA14 domain-containing protein</fullName>
    </recommendedName>
</protein>
<accession>A0A9P7B713</accession>
<evidence type="ECO:0000313" key="4">
    <source>
        <dbReference type="Proteomes" id="UP000750334"/>
    </source>
</evidence>
<dbReference type="Gene3D" id="2.60.120.1560">
    <property type="match status" value="1"/>
</dbReference>
<organism evidence="3 4">
    <name type="scientific">Maudiozyma exigua</name>
    <name type="common">Yeast</name>
    <name type="synonym">Kazachstania exigua</name>
    <dbReference type="NCBI Taxonomy" id="34358"/>
    <lineage>
        <taxon>Eukaryota</taxon>
        <taxon>Fungi</taxon>
        <taxon>Dikarya</taxon>
        <taxon>Ascomycota</taxon>
        <taxon>Saccharomycotina</taxon>
        <taxon>Saccharomycetes</taxon>
        <taxon>Saccharomycetales</taxon>
        <taxon>Saccharomycetaceae</taxon>
        <taxon>Maudiozyma</taxon>
    </lineage>
</organism>
<keyword evidence="1" id="KW-0732">Signal</keyword>
<evidence type="ECO:0000256" key="1">
    <source>
        <dbReference type="SAM" id="SignalP"/>
    </source>
</evidence>
<dbReference type="InterPro" id="IPR037524">
    <property type="entry name" value="PA14/GLEYA"/>
</dbReference>
<dbReference type="OrthoDB" id="4070698at2759"/>
<sequence length="226" mass="25690">MQFKSLLLTATVGLFCKTVSADSQTGICTPTLGTPVNGFHAKFFKYIYPDYAREGSDEDYITTNYNRDDRFITEKDGITDVNFYHFYNIKPNGPTYGIVNGLNITTSNFTVEYSGWFVPTETGDHTFKIGQTDDGTSIEIYEDNYSLCCGTIVHRTLIQNLQIYDNEYVKEQSIYMEAGVPYPMKIVYFNKDAVAIQTVSFVDPSGNTHDNFEGYAKYYNDVKCKI</sequence>
<dbReference type="SUPFAM" id="SSF56988">
    <property type="entry name" value="Anthrax protective antigen"/>
    <property type="match status" value="1"/>
</dbReference>